<organism evidence="1 2">
    <name type="scientific">Botryotinia fuckeliana (strain T4)</name>
    <name type="common">Noble rot fungus</name>
    <name type="synonym">Botrytis cinerea</name>
    <dbReference type="NCBI Taxonomy" id="999810"/>
    <lineage>
        <taxon>Eukaryota</taxon>
        <taxon>Fungi</taxon>
        <taxon>Dikarya</taxon>
        <taxon>Ascomycota</taxon>
        <taxon>Pezizomycotina</taxon>
        <taxon>Leotiomycetes</taxon>
        <taxon>Helotiales</taxon>
        <taxon>Sclerotiniaceae</taxon>
        <taxon>Botrytis</taxon>
    </lineage>
</organism>
<dbReference type="AlphaFoldDB" id="G2YKG1"/>
<name>G2YKG1_BOTF4</name>
<sequence>MSILFITSSAYLCILNGRFKVLLGHTVKSRNKYHQVIWEGLKPKSRIRNVMQ</sequence>
<reference evidence="2" key="1">
    <citation type="journal article" date="2011" name="PLoS Genet.">
        <title>Genomic analysis of the necrotrophic fungal pathogens Sclerotinia sclerotiorum and Botrytis cinerea.</title>
        <authorList>
            <person name="Amselem J."/>
            <person name="Cuomo C.A."/>
            <person name="van Kan J.A."/>
            <person name="Viaud M."/>
            <person name="Benito E.P."/>
            <person name="Couloux A."/>
            <person name="Coutinho P.M."/>
            <person name="de Vries R.P."/>
            <person name="Dyer P.S."/>
            <person name="Fillinger S."/>
            <person name="Fournier E."/>
            <person name="Gout L."/>
            <person name="Hahn M."/>
            <person name="Kohn L."/>
            <person name="Lapalu N."/>
            <person name="Plummer K.M."/>
            <person name="Pradier J.M."/>
            <person name="Quevillon E."/>
            <person name="Sharon A."/>
            <person name="Simon A."/>
            <person name="ten Have A."/>
            <person name="Tudzynski B."/>
            <person name="Tudzynski P."/>
            <person name="Wincker P."/>
            <person name="Andrew M."/>
            <person name="Anthouard V."/>
            <person name="Beever R.E."/>
            <person name="Beffa R."/>
            <person name="Benoit I."/>
            <person name="Bouzid O."/>
            <person name="Brault B."/>
            <person name="Chen Z."/>
            <person name="Choquer M."/>
            <person name="Collemare J."/>
            <person name="Cotton P."/>
            <person name="Danchin E.G."/>
            <person name="Da Silva C."/>
            <person name="Gautier A."/>
            <person name="Giraud C."/>
            <person name="Giraud T."/>
            <person name="Gonzalez C."/>
            <person name="Grossetete S."/>
            <person name="Guldener U."/>
            <person name="Henrissat B."/>
            <person name="Howlett B.J."/>
            <person name="Kodira C."/>
            <person name="Kretschmer M."/>
            <person name="Lappartient A."/>
            <person name="Leroch M."/>
            <person name="Levis C."/>
            <person name="Mauceli E."/>
            <person name="Neuveglise C."/>
            <person name="Oeser B."/>
            <person name="Pearson M."/>
            <person name="Poulain J."/>
            <person name="Poussereau N."/>
            <person name="Quesneville H."/>
            <person name="Rascle C."/>
            <person name="Schumacher J."/>
            <person name="Segurens B."/>
            <person name="Sexton A."/>
            <person name="Silva E."/>
            <person name="Sirven C."/>
            <person name="Soanes D.M."/>
            <person name="Talbot N.J."/>
            <person name="Templeton M."/>
            <person name="Yandava C."/>
            <person name="Yarden O."/>
            <person name="Zeng Q."/>
            <person name="Rollins J.A."/>
            <person name="Lebrun M.H."/>
            <person name="Dickman M."/>
        </authorList>
    </citation>
    <scope>NUCLEOTIDE SEQUENCE [LARGE SCALE GENOMIC DNA]</scope>
    <source>
        <strain evidence="2">T4</strain>
    </source>
</reference>
<dbReference type="Proteomes" id="UP000008177">
    <property type="component" value="Unplaced contigs"/>
</dbReference>
<dbReference type="InParanoid" id="G2YKG1"/>
<proteinExistence type="predicted"/>
<protein>
    <submittedName>
        <fullName evidence="1">Uncharacterized protein</fullName>
    </submittedName>
</protein>
<dbReference type="HOGENOM" id="CLU_3087001_0_0_1"/>
<evidence type="ECO:0000313" key="2">
    <source>
        <dbReference type="Proteomes" id="UP000008177"/>
    </source>
</evidence>
<dbReference type="EMBL" id="FQ790340">
    <property type="protein sequence ID" value="CCD52109.1"/>
    <property type="molecule type" value="Genomic_DNA"/>
</dbReference>
<gene>
    <name evidence="1" type="ORF">BofuT4_P082680.1</name>
</gene>
<accession>G2YKG1</accession>
<evidence type="ECO:0000313" key="1">
    <source>
        <dbReference type="EMBL" id="CCD52109.1"/>
    </source>
</evidence>